<dbReference type="STRING" id="1117379.BABA_15097"/>
<reference evidence="3 4" key="1">
    <citation type="journal article" date="2012" name="Front. Microbiol.">
        <title>Redundancy and modularity in membrane-associated dissimilatory nitrate reduction in Bacillus.</title>
        <authorList>
            <person name="Heylen K."/>
            <person name="Keltjens J."/>
        </authorList>
    </citation>
    <scope>NUCLEOTIDE SEQUENCE [LARGE SCALE GENOMIC DNA]</scope>
    <source>
        <strain evidence="4">LMG 21833T</strain>
    </source>
</reference>
<dbReference type="InterPro" id="IPR001538">
    <property type="entry name" value="Man6P_isomerase-2_C"/>
</dbReference>
<evidence type="ECO:0000313" key="3">
    <source>
        <dbReference type="EMBL" id="EKN66447.1"/>
    </source>
</evidence>
<keyword evidence="4" id="KW-1185">Reference proteome</keyword>
<dbReference type="SUPFAM" id="SSF53448">
    <property type="entry name" value="Nucleotide-diphospho-sugar transferases"/>
    <property type="match status" value="1"/>
</dbReference>
<dbReference type="eggNOG" id="COG0662">
    <property type="taxonomic scope" value="Bacteria"/>
</dbReference>
<dbReference type="Gene3D" id="3.90.550.10">
    <property type="entry name" value="Spore Coat Polysaccharide Biosynthesis Protein SpsA, Chain A"/>
    <property type="match status" value="1"/>
</dbReference>
<dbReference type="GO" id="GO:0005976">
    <property type="term" value="P:polysaccharide metabolic process"/>
    <property type="evidence" value="ECO:0007669"/>
    <property type="project" value="InterPro"/>
</dbReference>
<protein>
    <submittedName>
        <fullName evidence="3">Mannose-6-phosphate isomerase</fullName>
    </submittedName>
</protein>
<dbReference type="Gene3D" id="2.60.120.10">
    <property type="entry name" value="Jelly Rolls"/>
    <property type="match status" value="1"/>
</dbReference>
<dbReference type="CDD" id="cd02213">
    <property type="entry name" value="cupin_PMI_typeII_C"/>
    <property type="match status" value="1"/>
</dbReference>
<evidence type="ECO:0000259" key="1">
    <source>
        <dbReference type="Pfam" id="PF00483"/>
    </source>
</evidence>
<dbReference type="GO" id="GO:0016853">
    <property type="term" value="F:isomerase activity"/>
    <property type="evidence" value="ECO:0007669"/>
    <property type="project" value="UniProtKB-KW"/>
</dbReference>
<feature type="domain" description="Nucleotidyl transferase" evidence="1">
    <location>
        <begin position="4"/>
        <end position="267"/>
    </location>
</feature>
<feature type="domain" description="Mannose-6-phosphate isomerase type II C-terminal" evidence="2">
    <location>
        <begin position="340"/>
        <end position="443"/>
    </location>
</feature>
<dbReference type="eggNOG" id="COG0836">
    <property type="taxonomic scope" value="Bacteria"/>
</dbReference>
<dbReference type="GO" id="GO:0004475">
    <property type="term" value="F:mannose-1-phosphate guanylyltransferase (GTP) activity"/>
    <property type="evidence" value="ECO:0007669"/>
    <property type="project" value="TreeGrafter"/>
</dbReference>
<sequence>MKLVLLSGGSGKRLWPLSNDSRSKQFLKVLENENANLESMVQRVWGQLVKTGLENSSVVSTSKSQVDMILSQLNGEAGLIVEPSRRDTFPAIALAASYLYSVKSVSLEETIAVLPVDPYVEDKFFKRVQDLECVIQQSGADLALIGVNPTYPSSKYGYIVPEEEKVKSSDYSKVKLFIEKPGVEKAKELISQGSLWNCGVFAFKLDYLINILEAKGLPIYYEELLKQYDKLPKISFDYEVVEKTKNIVVIPYNGYWKDLGTWNTLTDEMGINQIGKGVISADSTNTHLINELDIPVTVLGMSNVIVAASPDGILVADKEASPRIKELVGEFDNRPMYEERRWGWYRILDQSKFEQGNEVLTKRICINAGKNLSYQFHNKRSETWTFIKGEGLVALNGKLRVVRPGDVLQINSGDHHALKAITELELIEVQSGQELIEEDIVRVIKDWNEVEELCYQLNMN</sequence>
<dbReference type="Proteomes" id="UP000006316">
    <property type="component" value="Unassembled WGS sequence"/>
</dbReference>
<dbReference type="SUPFAM" id="SSF51182">
    <property type="entry name" value="RmlC-like cupins"/>
    <property type="match status" value="1"/>
</dbReference>
<dbReference type="InterPro" id="IPR051161">
    <property type="entry name" value="Mannose-6P_isomerase_type2"/>
</dbReference>
<dbReference type="GO" id="GO:0009298">
    <property type="term" value="P:GDP-mannose biosynthetic process"/>
    <property type="evidence" value="ECO:0007669"/>
    <property type="project" value="TreeGrafter"/>
</dbReference>
<organism evidence="3 4">
    <name type="scientific">Neobacillus bataviensis LMG 21833</name>
    <dbReference type="NCBI Taxonomy" id="1117379"/>
    <lineage>
        <taxon>Bacteria</taxon>
        <taxon>Bacillati</taxon>
        <taxon>Bacillota</taxon>
        <taxon>Bacilli</taxon>
        <taxon>Bacillales</taxon>
        <taxon>Bacillaceae</taxon>
        <taxon>Neobacillus</taxon>
    </lineage>
</organism>
<dbReference type="PATRIC" id="fig|1117379.3.peg.3118"/>
<keyword evidence="3" id="KW-0413">Isomerase</keyword>
<dbReference type="RefSeq" id="WP_007086015.1">
    <property type="nucleotide sequence ID" value="NZ_AJLS01000115.1"/>
</dbReference>
<dbReference type="Pfam" id="PF01050">
    <property type="entry name" value="MannoseP_isomer"/>
    <property type="match status" value="1"/>
</dbReference>
<evidence type="ECO:0000259" key="2">
    <source>
        <dbReference type="Pfam" id="PF01050"/>
    </source>
</evidence>
<comment type="caution">
    <text evidence="3">The sequence shown here is derived from an EMBL/GenBank/DDBJ whole genome shotgun (WGS) entry which is preliminary data.</text>
</comment>
<dbReference type="EMBL" id="AJLS01000115">
    <property type="protein sequence ID" value="EKN66447.1"/>
    <property type="molecule type" value="Genomic_DNA"/>
</dbReference>
<dbReference type="PANTHER" id="PTHR46390:SF1">
    <property type="entry name" value="MANNOSE-1-PHOSPHATE GUANYLYLTRANSFERASE"/>
    <property type="match status" value="1"/>
</dbReference>
<dbReference type="OrthoDB" id="9806359at2"/>
<dbReference type="AlphaFoldDB" id="K6D1S3"/>
<dbReference type="InterPro" id="IPR029044">
    <property type="entry name" value="Nucleotide-diphossugar_trans"/>
</dbReference>
<gene>
    <name evidence="3" type="ORF">BABA_15097</name>
</gene>
<dbReference type="PANTHER" id="PTHR46390">
    <property type="entry name" value="MANNOSE-1-PHOSPHATE GUANYLYLTRANSFERASE"/>
    <property type="match status" value="1"/>
</dbReference>
<accession>K6D1S3</accession>
<dbReference type="InterPro" id="IPR014710">
    <property type="entry name" value="RmlC-like_jellyroll"/>
</dbReference>
<dbReference type="InterPro" id="IPR005835">
    <property type="entry name" value="NTP_transferase_dom"/>
</dbReference>
<name>K6D1S3_9BACI</name>
<dbReference type="InterPro" id="IPR011051">
    <property type="entry name" value="RmlC_Cupin_sf"/>
</dbReference>
<dbReference type="Pfam" id="PF00483">
    <property type="entry name" value="NTP_transferase"/>
    <property type="match status" value="1"/>
</dbReference>
<evidence type="ECO:0000313" key="4">
    <source>
        <dbReference type="Proteomes" id="UP000006316"/>
    </source>
</evidence>
<proteinExistence type="predicted"/>